<dbReference type="VEuPathDB" id="FungiDB:Malapachy_3121"/>
<dbReference type="GO" id="GO:0005080">
    <property type="term" value="F:protein kinase C binding"/>
    <property type="evidence" value="ECO:0007669"/>
    <property type="project" value="TreeGrafter"/>
</dbReference>
<feature type="domain" description="ZZ-type" evidence="6">
    <location>
        <begin position="35"/>
        <end position="92"/>
    </location>
</feature>
<feature type="region of interest" description="Disordered" evidence="5">
    <location>
        <begin position="104"/>
        <end position="157"/>
    </location>
</feature>
<evidence type="ECO:0000256" key="4">
    <source>
        <dbReference type="PROSITE-ProRule" id="PRU00228"/>
    </source>
</evidence>
<dbReference type="AlphaFoldDB" id="A0A0M8MQZ1"/>
<dbReference type="CDD" id="cd02340">
    <property type="entry name" value="ZZ_NBR1_like"/>
    <property type="match status" value="1"/>
</dbReference>
<comment type="caution">
    <text evidence="7">The sequence shown here is derived from an EMBL/GenBank/DDBJ whole genome shotgun (WGS) entry which is preliminary data.</text>
</comment>
<evidence type="ECO:0000256" key="3">
    <source>
        <dbReference type="ARBA" id="ARBA00022833"/>
    </source>
</evidence>
<dbReference type="SUPFAM" id="SSF57850">
    <property type="entry name" value="RING/U-box"/>
    <property type="match status" value="1"/>
</dbReference>
<dbReference type="InterPro" id="IPR043145">
    <property type="entry name" value="Znf_ZZ_sf"/>
</dbReference>
<organism evidence="7 8">
    <name type="scientific">Malassezia pachydermatis</name>
    <dbReference type="NCBI Taxonomy" id="77020"/>
    <lineage>
        <taxon>Eukaryota</taxon>
        <taxon>Fungi</taxon>
        <taxon>Dikarya</taxon>
        <taxon>Basidiomycota</taxon>
        <taxon>Ustilaginomycotina</taxon>
        <taxon>Malasseziomycetes</taxon>
        <taxon>Malasseziales</taxon>
        <taxon>Malasseziaceae</taxon>
        <taxon>Malassezia</taxon>
    </lineage>
</organism>
<evidence type="ECO:0000256" key="5">
    <source>
        <dbReference type="SAM" id="MobiDB-lite"/>
    </source>
</evidence>
<dbReference type="OrthoDB" id="661148at2759"/>
<proteinExistence type="predicted"/>
<dbReference type="GO" id="GO:0008270">
    <property type="term" value="F:zinc ion binding"/>
    <property type="evidence" value="ECO:0007669"/>
    <property type="project" value="UniProtKB-KW"/>
</dbReference>
<dbReference type="GO" id="GO:0000423">
    <property type="term" value="P:mitophagy"/>
    <property type="evidence" value="ECO:0007669"/>
    <property type="project" value="TreeGrafter"/>
</dbReference>
<dbReference type="PROSITE" id="PS50135">
    <property type="entry name" value="ZF_ZZ_2"/>
    <property type="match status" value="1"/>
</dbReference>
<dbReference type="GO" id="GO:0035973">
    <property type="term" value="P:aggrephagy"/>
    <property type="evidence" value="ECO:0007669"/>
    <property type="project" value="TreeGrafter"/>
</dbReference>
<dbReference type="Gene3D" id="3.30.60.90">
    <property type="match status" value="1"/>
</dbReference>
<accession>A0A0M8MQZ1</accession>
<protein>
    <submittedName>
        <fullName evidence="7">Ef hand domain-containing protein</fullName>
    </submittedName>
</protein>
<dbReference type="Pfam" id="PF00569">
    <property type="entry name" value="ZZ"/>
    <property type="match status" value="1"/>
</dbReference>
<evidence type="ECO:0000313" key="7">
    <source>
        <dbReference type="EMBL" id="KOS16578.1"/>
    </source>
</evidence>
<dbReference type="GO" id="GO:0070530">
    <property type="term" value="F:K63-linked polyubiquitin modification-dependent protein binding"/>
    <property type="evidence" value="ECO:0007669"/>
    <property type="project" value="TreeGrafter"/>
</dbReference>
<evidence type="ECO:0000259" key="6">
    <source>
        <dbReference type="PROSITE" id="PS50135"/>
    </source>
</evidence>
<feature type="compositionally biased region" description="Polar residues" evidence="5">
    <location>
        <begin position="119"/>
        <end position="130"/>
    </location>
</feature>
<dbReference type="STRING" id="77020.A0A0M8MQZ1"/>
<dbReference type="GO" id="GO:0007032">
    <property type="term" value="P:endosome organization"/>
    <property type="evidence" value="ECO:0007669"/>
    <property type="project" value="TreeGrafter"/>
</dbReference>
<evidence type="ECO:0000313" key="8">
    <source>
        <dbReference type="Proteomes" id="UP000037751"/>
    </source>
</evidence>
<evidence type="ECO:0000256" key="1">
    <source>
        <dbReference type="ARBA" id="ARBA00022723"/>
    </source>
</evidence>
<dbReference type="Proteomes" id="UP000037751">
    <property type="component" value="Unassembled WGS sequence"/>
</dbReference>
<dbReference type="GO" id="GO:0044753">
    <property type="term" value="C:amphisome"/>
    <property type="evidence" value="ECO:0007669"/>
    <property type="project" value="TreeGrafter"/>
</dbReference>
<keyword evidence="2 4" id="KW-0863">Zinc-finger</keyword>
<dbReference type="GO" id="GO:0016235">
    <property type="term" value="C:aggresome"/>
    <property type="evidence" value="ECO:0007669"/>
    <property type="project" value="TreeGrafter"/>
</dbReference>
<dbReference type="PROSITE" id="PS01357">
    <property type="entry name" value="ZF_ZZ_1"/>
    <property type="match status" value="1"/>
</dbReference>
<keyword evidence="3" id="KW-0862">Zinc</keyword>
<keyword evidence="8" id="KW-1185">Reference proteome</keyword>
<dbReference type="InterPro" id="IPR052260">
    <property type="entry name" value="Autophagy_Rcpt_SigReg"/>
</dbReference>
<dbReference type="PANTHER" id="PTHR15090:SF0">
    <property type="entry name" value="SEQUESTOSOME-1"/>
    <property type="match status" value="1"/>
</dbReference>
<dbReference type="RefSeq" id="XP_017994210.1">
    <property type="nucleotide sequence ID" value="XM_018137599.1"/>
</dbReference>
<dbReference type="SMART" id="SM00291">
    <property type="entry name" value="ZnF_ZZ"/>
    <property type="match status" value="1"/>
</dbReference>
<dbReference type="InterPro" id="IPR000433">
    <property type="entry name" value="Znf_ZZ"/>
</dbReference>
<sequence length="306" mass="32911">MEVAWCNVCAQPVKDERFKSNDIPKNPCPTQWVPHPGVTCNDCAMPIVGPRFKCSLCTDLDLCASCEANPMTSHQKEMGAEHLLVKIDVPLPDEVWARTLFGSAPTRQGVDNPVHEDASTTAVVARPSTSNDHDDDDDDDTFPPLPEDPFSGTGTPTLDFLSAMRGVTQVVGLGRGVMSHPYLQQAAPALQHVTAFLSALQTPANPQLSPHIDLQKLSRAIEQLISAATASSMSTPSPMPTQADMEAMLSVPRDPMDDPDDVDDGASTDPPVVFNAPAMSKGTDPLSSTFTDALSDNFRQMMAERV</sequence>
<reference evidence="7 8" key="1">
    <citation type="submission" date="2015-07" db="EMBL/GenBank/DDBJ databases">
        <title>Draft Genome Sequence of Malassezia furfur CBS1878 and Malassezia pachydermatis CBS1879.</title>
        <authorList>
            <person name="Triana S."/>
            <person name="Ohm R."/>
            <person name="Gonzalez A."/>
            <person name="DeCock H."/>
            <person name="Restrepo S."/>
            <person name="Celis A."/>
        </authorList>
    </citation>
    <scope>NUCLEOTIDE SEQUENCE [LARGE SCALE GENOMIC DNA]</scope>
    <source>
        <strain evidence="7 8">CBS 1879</strain>
    </source>
</reference>
<gene>
    <name evidence="7" type="ORF">Malapachy_3121</name>
</gene>
<dbReference type="PANTHER" id="PTHR15090">
    <property type="entry name" value="SEQUESTOSOME 1-RELATED"/>
    <property type="match status" value="1"/>
</dbReference>
<evidence type="ECO:0000256" key="2">
    <source>
        <dbReference type="ARBA" id="ARBA00022771"/>
    </source>
</evidence>
<dbReference type="GeneID" id="28729475"/>
<dbReference type="EMBL" id="LGAV01000001">
    <property type="protein sequence ID" value="KOS16578.1"/>
    <property type="molecule type" value="Genomic_DNA"/>
</dbReference>
<name>A0A0M8MQZ1_9BASI</name>
<keyword evidence="1" id="KW-0479">Metal-binding</keyword>